<name>H5UTG8_9MICO</name>
<dbReference type="FunFam" id="3.40.50.150:FF:000019">
    <property type="entry name" value="tRNA (adenine(58)-N(1))-methyltransferase TrmI"/>
    <property type="match status" value="1"/>
</dbReference>
<dbReference type="InterPro" id="IPR029063">
    <property type="entry name" value="SAM-dependent_MTases_sf"/>
</dbReference>
<evidence type="ECO:0000256" key="4">
    <source>
        <dbReference type="ARBA" id="ARBA00022694"/>
    </source>
</evidence>
<evidence type="ECO:0000313" key="7">
    <source>
        <dbReference type="EMBL" id="GAB49026.1"/>
    </source>
</evidence>
<evidence type="ECO:0000313" key="8">
    <source>
        <dbReference type="Proteomes" id="UP000004367"/>
    </source>
</evidence>
<feature type="domain" description="tRNA (adenine(58)-N(1))-methyltransferase catalytic subunit TRM61 C-terminal" evidence="6">
    <location>
        <begin position="84"/>
        <end position="250"/>
    </location>
</feature>
<dbReference type="GO" id="GO:0160107">
    <property type="term" value="F:tRNA (adenine(58)-N1)-methyltransferase activity"/>
    <property type="evidence" value="ECO:0007669"/>
    <property type="project" value="InterPro"/>
</dbReference>
<dbReference type="STRING" id="1089455.MOPEL_096_00330"/>
<dbReference type="CDD" id="cd02440">
    <property type="entry name" value="AdoMet_MTases"/>
    <property type="match status" value="1"/>
</dbReference>
<dbReference type="PANTHER" id="PTHR12133:SF1">
    <property type="entry name" value="TRNA (ADENINE(58)-N(1))-METHYLTRANSFERASE, MITOCHONDRIAL"/>
    <property type="match status" value="1"/>
</dbReference>
<dbReference type="SUPFAM" id="SSF53335">
    <property type="entry name" value="S-adenosyl-L-methionine-dependent methyltransferases"/>
    <property type="match status" value="1"/>
</dbReference>
<keyword evidence="1" id="KW-0489">Methyltransferase</keyword>
<dbReference type="PANTHER" id="PTHR12133">
    <property type="entry name" value="TRNA (ADENINE(58)-N(1))-METHYLTRANSFERASE"/>
    <property type="match status" value="1"/>
</dbReference>
<dbReference type="EMBL" id="BAFE01000073">
    <property type="protein sequence ID" value="GAB49026.1"/>
    <property type="molecule type" value="Genomic_DNA"/>
</dbReference>
<dbReference type="GO" id="GO:0030488">
    <property type="term" value="P:tRNA methylation"/>
    <property type="evidence" value="ECO:0007669"/>
    <property type="project" value="InterPro"/>
</dbReference>
<dbReference type="InterPro" id="IPR049470">
    <property type="entry name" value="TRM61_C"/>
</dbReference>
<dbReference type="Proteomes" id="UP000004367">
    <property type="component" value="Unassembled WGS sequence"/>
</dbReference>
<sequence>MTDALPSPTGAHLRRGPFVAGDRVQLTDPKGRLHTITLARGGQFFTHRGSLAHDDVIGSPDGSTVTNTSGVEYLVLRPLLADYVMSMPRGAAVVYPKDSGQIVQMADVFPGARVVEAGVGSGALSMSLLRAVGDQGRLYSFERREDFADIARANVEAFFGGPHPAWSVQVGDLVESLPSAVEPGSIDRVVLDMLAPWECLDVVADALAPGGVVICYVATATQLSRVAEDMREHGGFTEPSAWESLVRGWHLEGLAVRPEHRMHGHTGFLITARRLAPGVTPPLRKRRPAKGAYGEDGAGADSPALTTDEWSPEDVGERPVSEKKIRRMRRAADAVLDRSGTDYADAVEVHATTAEEDDGTGTRREGESDE</sequence>
<dbReference type="Gene3D" id="3.40.50.150">
    <property type="entry name" value="Vaccinia Virus protein VP39"/>
    <property type="match status" value="1"/>
</dbReference>
<keyword evidence="4" id="KW-0819">tRNA processing</keyword>
<feature type="compositionally biased region" description="Basic and acidic residues" evidence="5">
    <location>
        <begin position="360"/>
        <end position="370"/>
    </location>
</feature>
<keyword evidence="2" id="KW-0808">Transferase</keyword>
<evidence type="ECO:0000259" key="6">
    <source>
        <dbReference type="Pfam" id="PF08704"/>
    </source>
</evidence>
<feature type="region of interest" description="Disordered" evidence="5">
    <location>
        <begin position="279"/>
        <end position="370"/>
    </location>
</feature>
<comment type="caution">
    <text evidence="7">The sequence shown here is derived from an EMBL/GenBank/DDBJ whole genome shotgun (WGS) entry which is preliminary data.</text>
</comment>
<dbReference type="AlphaFoldDB" id="H5UTG8"/>
<dbReference type="Pfam" id="PF14801">
    <property type="entry name" value="TrmI-like_N"/>
    <property type="match status" value="1"/>
</dbReference>
<dbReference type="RefSeq" id="WP_009482924.1">
    <property type="nucleotide sequence ID" value="NZ_BAFE01000073.1"/>
</dbReference>
<gene>
    <name evidence="7" type="ORF">MOPEL_096_00330</name>
</gene>
<dbReference type="Pfam" id="PF08704">
    <property type="entry name" value="GCD14"/>
    <property type="match status" value="1"/>
</dbReference>
<evidence type="ECO:0000256" key="3">
    <source>
        <dbReference type="ARBA" id="ARBA00022691"/>
    </source>
</evidence>
<keyword evidence="8" id="KW-1185">Reference proteome</keyword>
<accession>H5UTG8</accession>
<evidence type="ECO:0000256" key="2">
    <source>
        <dbReference type="ARBA" id="ARBA00022679"/>
    </source>
</evidence>
<dbReference type="Gene3D" id="3.10.330.20">
    <property type="match status" value="1"/>
</dbReference>
<evidence type="ECO:0000256" key="1">
    <source>
        <dbReference type="ARBA" id="ARBA00022603"/>
    </source>
</evidence>
<dbReference type="InterPro" id="IPR014816">
    <property type="entry name" value="tRNA_MeTrfase_Gcd14"/>
</dbReference>
<dbReference type="GO" id="GO:0031515">
    <property type="term" value="C:tRNA (m1A) methyltransferase complex"/>
    <property type="evidence" value="ECO:0007669"/>
    <property type="project" value="InterPro"/>
</dbReference>
<dbReference type="PROSITE" id="PS51620">
    <property type="entry name" value="SAM_TRM61"/>
    <property type="match status" value="1"/>
</dbReference>
<feature type="compositionally biased region" description="Basic and acidic residues" evidence="5">
    <location>
        <begin position="330"/>
        <end position="340"/>
    </location>
</feature>
<reference evidence="7 8" key="1">
    <citation type="submission" date="2012-02" db="EMBL/GenBank/DDBJ databases">
        <title>Whole genome shotgun sequence of Mobilicoccus pelagius NBRC 104925.</title>
        <authorList>
            <person name="Yoshida Y."/>
            <person name="Hosoyama A."/>
            <person name="Tsuchikane K."/>
            <person name="Katsumata H."/>
            <person name="Yamazaki S."/>
            <person name="Fujita N."/>
        </authorList>
    </citation>
    <scope>NUCLEOTIDE SEQUENCE [LARGE SCALE GENOMIC DNA]</scope>
    <source>
        <strain evidence="7 8">NBRC 104925</strain>
    </source>
</reference>
<dbReference type="OrthoDB" id="9781391at2"/>
<protein>
    <recommendedName>
        <fullName evidence="6">tRNA (adenine(58)-N(1))-methyltransferase catalytic subunit TRM61 C-terminal domain-containing protein</fullName>
    </recommendedName>
</protein>
<organism evidence="7 8">
    <name type="scientific">Mobilicoccus pelagius NBRC 104925</name>
    <dbReference type="NCBI Taxonomy" id="1089455"/>
    <lineage>
        <taxon>Bacteria</taxon>
        <taxon>Bacillati</taxon>
        <taxon>Actinomycetota</taxon>
        <taxon>Actinomycetes</taxon>
        <taxon>Micrococcales</taxon>
        <taxon>Dermatophilaceae</taxon>
        <taxon>Mobilicoccus</taxon>
    </lineage>
</organism>
<dbReference type="eggNOG" id="COG2519">
    <property type="taxonomic scope" value="Bacteria"/>
</dbReference>
<keyword evidence="3" id="KW-0949">S-adenosyl-L-methionine</keyword>
<evidence type="ECO:0000256" key="5">
    <source>
        <dbReference type="SAM" id="MobiDB-lite"/>
    </source>
</evidence>
<proteinExistence type="predicted"/>